<sequence>MEEFYAHSANSQDQRHKLGNHIKGTVEKAANMAAEFGCAKWGYLAGLWHDLSKHFPPEFLSPILAVLHALQKYYRVTLVLSTATQPALEPHELFDFNFSGIPEIVEIMKDPSFLHTLFKHVDVQIPGNLQISMSWEDLVSDLKRYPSVYFSKRGYAA</sequence>
<dbReference type="OrthoDB" id="598367at2"/>
<reference evidence="1 2" key="1">
    <citation type="journal article" date="2012" name="FEBS Lett.">
        <title>Anammox organism KSU-1 expresses a NirK-type copper-containing nitrite reductase instead of a NirS-type with cytochrome cd1.</title>
        <authorList>
            <person name="Hira D."/>
            <person name="Toh H."/>
            <person name="Migita C.T."/>
            <person name="Okubo H."/>
            <person name="Nishiyama T."/>
            <person name="Hattori M."/>
            <person name="Furukawa K."/>
            <person name="Fujii T."/>
        </authorList>
    </citation>
    <scope>NUCLEOTIDE SEQUENCE [LARGE SCALE GENOMIC DNA]</scope>
</reference>
<accession>I3IHG3</accession>
<comment type="caution">
    <text evidence="1">The sequence shown here is derived from an EMBL/GenBank/DDBJ whole genome shotgun (WGS) entry which is preliminary data.</text>
</comment>
<gene>
    <name evidence="1" type="ORF">KSU1_B0301</name>
</gene>
<dbReference type="EMBL" id="BAFH01000002">
    <property type="protein sequence ID" value="GAB61158.1"/>
    <property type="molecule type" value="Genomic_DNA"/>
</dbReference>
<dbReference type="Proteomes" id="UP000002985">
    <property type="component" value="Unassembled WGS sequence"/>
</dbReference>
<keyword evidence="2" id="KW-1185">Reference proteome</keyword>
<proteinExistence type="predicted"/>
<evidence type="ECO:0000313" key="2">
    <source>
        <dbReference type="Proteomes" id="UP000002985"/>
    </source>
</evidence>
<dbReference type="AlphaFoldDB" id="I3IHG3"/>
<dbReference type="eggNOG" id="COG1203">
    <property type="taxonomic scope" value="Bacteria"/>
</dbReference>
<protein>
    <submittedName>
        <fullName evidence="1">CRISPR-associated helicase</fullName>
    </submittedName>
</protein>
<dbReference type="STRING" id="247490.KSU1_B0301"/>
<evidence type="ECO:0000313" key="1">
    <source>
        <dbReference type="EMBL" id="GAB61158.1"/>
    </source>
</evidence>
<name>I3IHG3_9BACT</name>
<organism evidence="1 2">
    <name type="scientific">Candidatus Jettenia caeni</name>
    <dbReference type="NCBI Taxonomy" id="247490"/>
    <lineage>
        <taxon>Bacteria</taxon>
        <taxon>Pseudomonadati</taxon>
        <taxon>Planctomycetota</taxon>
        <taxon>Candidatus Brocadiia</taxon>
        <taxon>Candidatus Brocadiales</taxon>
        <taxon>Candidatus Brocadiaceae</taxon>
        <taxon>Candidatus Jettenia</taxon>
    </lineage>
</organism>